<feature type="region of interest" description="Disordered" evidence="1">
    <location>
        <begin position="1"/>
        <end position="28"/>
    </location>
</feature>
<dbReference type="SUPFAM" id="SSF47413">
    <property type="entry name" value="lambda repressor-like DNA-binding domains"/>
    <property type="match status" value="1"/>
</dbReference>
<accession>A0A1H6V027</accession>
<evidence type="ECO:0000259" key="2">
    <source>
        <dbReference type="Pfam" id="PF13464"/>
    </source>
</evidence>
<dbReference type="GO" id="GO:0003677">
    <property type="term" value="F:DNA binding"/>
    <property type="evidence" value="ECO:0007669"/>
    <property type="project" value="InterPro"/>
</dbReference>
<dbReference type="InterPro" id="IPR001387">
    <property type="entry name" value="Cro/C1-type_HTH"/>
</dbReference>
<gene>
    <name evidence="3" type="ORF">SAMN05192539_1005246</name>
</gene>
<evidence type="ECO:0000313" key="3">
    <source>
        <dbReference type="EMBL" id="SEI97226.1"/>
    </source>
</evidence>
<dbReference type="Proteomes" id="UP000198866">
    <property type="component" value="Unassembled WGS sequence"/>
</dbReference>
<dbReference type="Gene3D" id="1.10.260.40">
    <property type="entry name" value="lambda repressor-like DNA-binding domains"/>
    <property type="match status" value="1"/>
</dbReference>
<dbReference type="PANTHER" id="PTHR34475">
    <property type="match status" value="1"/>
</dbReference>
<name>A0A1H6V027_9BURK</name>
<dbReference type="EMBL" id="FNYE01000005">
    <property type="protein sequence ID" value="SEI97226.1"/>
    <property type="molecule type" value="Genomic_DNA"/>
</dbReference>
<evidence type="ECO:0000313" key="4">
    <source>
        <dbReference type="Proteomes" id="UP000198866"/>
    </source>
</evidence>
<dbReference type="AlphaFoldDB" id="A0A1H6V027"/>
<feature type="domain" description="Cytoskeleton protein RodZ-like C-terminal" evidence="2">
    <location>
        <begin position="299"/>
        <end position="371"/>
    </location>
</feature>
<evidence type="ECO:0000256" key="1">
    <source>
        <dbReference type="SAM" id="MobiDB-lite"/>
    </source>
</evidence>
<reference evidence="4" key="1">
    <citation type="submission" date="2016-10" db="EMBL/GenBank/DDBJ databases">
        <authorList>
            <person name="Varghese N."/>
            <person name="Submissions S."/>
        </authorList>
    </citation>
    <scope>NUCLEOTIDE SEQUENCE [LARGE SCALE GENOMIC DNA]</scope>
    <source>
        <strain evidence="4">LMG 26031</strain>
    </source>
</reference>
<protein>
    <submittedName>
        <fullName evidence="3">Cytoskeleton protein RodZ</fullName>
    </submittedName>
</protein>
<organism evidence="3 4">
    <name type="scientific">Paraburkholderia diazotrophica</name>
    <dbReference type="NCBI Taxonomy" id="667676"/>
    <lineage>
        <taxon>Bacteria</taxon>
        <taxon>Pseudomonadati</taxon>
        <taxon>Pseudomonadota</taxon>
        <taxon>Betaproteobacteria</taxon>
        <taxon>Burkholderiales</taxon>
        <taxon>Burkholderiaceae</taxon>
        <taxon>Paraburkholderia</taxon>
    </lineage>
</organism>
<sequence>MSEPQHPQPHDEDTHSGRPLSAAPAVAQPGGFDSLAAVGARLAQLRESKGLSVEDVSARLKVAPGKLRGLEAGDLSQLPDTTFALGVVRSYAKIVGADPAPMTQALRREKGVPEPALTMPASAGMDLPRGKVSLSLGGSAPRRRSWMWGVALAIVVLIALAMWHTNNGESTAWLARLKGIAGVPATTDKASAAVGESASSAAATGEIAASQAQTDTQAAAADGASATPMPAPLPTAGAAPASTAASASIASAGSAGSASTPAAAAPKAASAAPAVAAAASASAASEPSAAPAGSSTIALAVKQDSWFSVRQKDGKEMFSGLVHAGETKEVSGLPPLKVTVGNKAGLDSITLDGQPVDPAKYASAKGNVARFALP</sequence>
<dbReference type="Pfam" id="PF13464">
    <property type="entry name" value="RodZ_C"/>
    <property type="match status" value="1"/>
</dbReference>
<dbReference type="CDD" id="cd00093">
    <property type="entry name" value="HTH_XRE"/>
    <property type="match status" value="1"/>
</dbReference>
<dbReference type="RefSeq" id="WP_090864884.1">
    <property type="nucleotide sequence ID" value="NZ_FNYE01000005.1"/>
</dbReference>
<dbReference type="InterPro" id="IPR050400">
    <property type="entry name" value="Bact_Cytoskel_RodZ"/>
</dbReference>
<dbReference type="Pfam" id="PF13413">
    <property type="entry name" value="HTH_25"/>
    <property type="match status" value="1"/>
</dbReference>
<proteinExistence type="predicted"/>
<keyword evidence="4" id="KW-1185">Reference proteome</keyword>
<feature type="region of interest" description="Disordered" evidence="1">
    <location>
        <begin position="205"/>
        <end position="238"/>
    </location>
</feature>
<dbReference type="STRING" id="667676.SAMN05192539_1005246"/>
<dbReference type="OrthoDB" id="8561330at2"/>
<dbReference type="PANTHER" id="PTHR34475:SF1">
    <property type="entry name" value="CYTOSKELETON PROTEIN RODZ"/>
    <property type="match status" value="1"/>
</dbReference>
<dbReference type="InterPro" id="IPR025194">
    <property type="entry name" value="RodZ-like_C"/>
</dbReference>
<dbReference type="InterPro" id="IPR010982">
    <property type="entry name" value="Lambda_DNA-bd_dom_sf"/>
</dbReference>